<organism evidence="1">
    <name type="scientific">Siphoviridae sp. ct96x5</name>
    <dbReference type="NCBI Taxonomy" id="2825367"/>
    <lineage>
        <taxon>Viruses</taxon>
        <taxon>Duplodnaviria</taxon>
        <taxon>Heunggongvirae</taxon>
        <taxon>Uroviricota</taxon>
        <taxon>Caudoviricetes</taxon>
    </lineage>
</organism>
<reference evidence="1" key="1">
    <citation type="journal article" date="2021" name="Proc. Natl. Acad. Sci. U.S.A.">
        <title>A Catalog of Tens of Thousands of Viruses from Human Metagenomes Reveals Hidden Associations with Chronic Diseases.</title>
        <authorList>
            <person name="Tisza M.J."/>
            <person name="Buck C.B."/>
        </authorList>
    </citation>
    <scope>NUCLEOTIDE SEQUENCE</scope>
    <source>
        <strain evidence="1">Ct96x5</strain>
    </source>
</reference>
<dbReference type="EMBL" id="BK015488">
    <property type="protein sequence ID" value="DAE09561.1"/>
    <property type="molecule type" value="Genomic_DNA"/>
</dbReference>
<proteinExistence type="predicted"/>
<accession>A0A8S5PSW3</accession>
<evidence type="ECO:0000313" key="1">
    <source>
        <dbReference type="EMBL" id="DAE09561.1"/>
    </source>
</evidence>
<sequence length="272" mass="30867">MVKHGMTYYVPFDMVLQHQDIYKSASVYLAVLVQSNANGRAIVSLRDIIYKMCFTPMRGKGCMNEKIAETINKLRDLGYFEEAPDYLAMDRIESAQKFGFKVADMPRGFKTHCGVPADVLERLLYIKRIPMLLNDDKRAFTLKFCAEAAIRCYFAIRRVLLDWECGAAYVPRAYMAEMACVSEATVTNTTAFLQTAGFIRKRECFTTDQTGALRKIMYYTLNDGTDEEIDKRLRSAASGYIAACQRINGCKGKTIGGEPVKVSDWGKYKDWV</sequence>
<protein>
    <submittedName>
        <fullName evidence="1">Replication protein O</fullName>
    </submittedName>
</protein>
<name>A0A8S5PSW3_9CAUD</name>